<protein>
    <submittedName>
        <fullName evidence="1">Uncharacterized protein</fullName>
    </submittedName>
</protein>
<sequence>MVSSSPISDGDGSDRILYPNLVNEYRRGLRVLTHIHTATCTSSSSFQCMHTGSGTALSPKEVLRVKGRRQLEVKAGDLSPLQEAPHSNPLALCAISWD</sequence>
<gene>
    <name evidence="1" type="ORF">RRG08_016823</name>
</gene>
<keyword evidence="2" id="KW-1185">Reference proteome</keyword>
<accession>A0AAE0ZZ47</accession>
<organism evidence="1 2">
    <name type="scientific">Elysia crispata</name>
    <name type="common">lettuce slug</name>
    <dbReference type="NCBI Taxonomy" id="231223"/>
    <lineage>
        <taxon>Eukaryota</taxon>
        <taxon>Metazoa</taxon>
        <taxon>Spiralia</taxon>
        <taxon>Lophotrochozoa</taxon>
        <taxon>Mollusca</taxon>
        <taxon>Gastropoda</taxon>
        <taxon>Heterobranchia</taxon>
        <taxon>Euthyneura</taxon>
        <taxon>Panpulmonata</taxon>
        <taxon>Sacoglossa</taxon>
        <taxon>Placobranchoidea</taxon>
        <taxon>Plakobranchidae</taxon>
        <taxon>Elysia</taxon>
    </lineage>
</organism>
<reference evidence="1" key="1">
    <citation type="journal article" date="2023" name="G3 (Bethesda)">
        <title>A reference genome for the long-term kleptoplast-retaining sea slug Elysia crispata morphotype clarki.</title>
        <authorList>
            <person name="Eastman K.E."/>
            <person name="Pendleton A.L."/>
            <person name="Shaikh M.A."/>
            <person name="Suttiyut T."/>
            <person name="Ogas R."/>
            <person name="Tomko P."/>
            <person name="Gavelis G."/>
            <person name="Widhalm J.R."/>
            <person name="Wisecaver J.H."/>
        </authorList>
    </citation>
    <scope>NUCLEOTIDE SEQUENCE</scope>
    <source>
        <strain evidence="1">ECLA1</strain>
    </source>
</reference>
<dbReference type="EMBL" id="JAWDGP010002977">
    <property type="protein sequence ID" value="KAK3778359.1"/>
    <property type="molecule type" value="Genomic_DNA"/>
</dbReference>
<comment type="caution">
    <text evidence="1">The sequence shown here is derived from an EMBL/GenBank/DDBJ whole genome shotgun (WGS) entry which is preliminary data.</text>
</comment>
<dbReference type="AlphaFoldDB" id="A0AAE0ZZ47"/>
<evidence type="ECO:0000313" key="1">
    <source>
        <dbReference type="EMBL" id="KAK3778359.1"/>
    </source>
</evidence>
<dbReference type="Proteomes" id="UP001283361">
    <property type="component" value="Unassembled WGS sequence"/>
</dbReference>
<name>A0AAE0ZZ47_9GAST</name>
<proteinExistence type="predicted"/>
<evidence type="ECO:0000313" key="2">
    <source>
        <dbReference type="Proteomes" id="UP001283361"/>
    </source>
</evidence>